<accession>A0A914Y768</accession>
<feature type="compositionally biased region" description="Pro residues" evidence="6">
    <location>
        <begin position="317"/>
        <end position="327"/>
    </location>
</feature>
<evidence type="ECO:0000256" key="4">
    <source>
        <dbReference type="ARBA" id="ARBA00023163"/>
    </source>
</evidence>
<evidence type="ECO:0000256" key="6">
    <source>
        <dbReference type="SAM" id="MobiDB-lite"/>
    </source>
</evidence>
<dbReference type="GO" id="GO:0000122">
    <property type="term" value="P:negative regulation of transcription by RNA polymerase II"/>
    <property type="evidence" value="ECO:0007669"/>
    <property type="project" value="TreeGrafter"/>
</dbReference>
<dbReference type="GO" id="GO:0006281">
    <property type="term" value="P:DNA repair"/>
    <property type="evidence" value="ECO:0007669"/>
    <property type="project" value="InterPro"/>
</dbReference>
<evidence type="ECO:0000259" key="7">
    <source>
        <dbReference type="Pfam" id="PF05499"/>
    </source>
</evidence>
<dbReference type="Proteomes" id="UP000887577">
    <property type="component" value="Unplaced"/>
</dbReference>
<organism evidence="9 10">
    <name type="scientific">Panagrolaimus superbus</name>
    <dbReference type="NCBI Taxonomy" id="310955"/>
    <lineage>
        <taxon>Eukaryota</taxon>
        <taxon>Metazoa</taxon>
        <taxon>Ecdysozoa</taxon>
        <taxon>Nematoda</taxon>
        <taxon>Chromadorea</taxon>
        <taxon>Rhabditida</taxon>
        <taxon>Tylenchina</taxon>
        <taxon>Panagrolaimomorpha</taxon>
        <taxon>Panagrolaimoidea</taxon>
        <taxon>Panagrolaimidae</taxon>
        <taxon>Panagrolaimus</taxon>
    </lineage>
</organism>
<dbReference type="GO" id="GO:0000812">
    <property type="term" value="C:Swr1 complex"/>
    <property type="evidence" value="ECO:0007669"/>
    <property type="project" value="TreeGrafter"/>
</dbReference>
<feature type="domain" description="DNA methyltransferase 1-associated 1" evidence="7">
    <location>
        <begin position="375"/>
        <end position="468"/>
    </location>
</feature>
<evidence type="ECO:0000256" key="2">
    <source>
        <dbReference type="ARBA" id="ARBA00022853"/>
    </source>
</evidence>
<keyword evidence="4" id="KW-0804">Transcription</keyword>
<feature type="domain" description="DAMP1 SANT/Myb-like" evidence="8">
    <location>
        <begin position="209"/>
        <end position="261"/>
    </location>
</feature>
<protein>
    <submittedName>
        <fullName evidence="10">Myb-like domain-containing protein</fullName>
    </submittedName>
</protein>
<sequence>MEVDDIHEEENIIKEDTEMANEIIKDENGKTEDGFEIVNEIDCKPLNDEPKFNAEILFDNSEPNEQFLTEKRLPKSEHEKELDNACKFYAEAQNRSVLTAVKQAFKIRSVSNAKFPRLELPNNSKNIKAKRWVKRTHVRHDGMKRCNWEREIDEFANDPAILQRNPEHKDLLNLSDDEYNIYFRKLDLEQIPPEDLMEDRKAWPKEIADSRRGWTLEETRYLIGLYHRYTIRWTVITDQYNFKGLQRSLYEIKTRFFFVFDLMCFVRDKRHLMSDYDPELEYAERKRREISFKITPKTQNRIVKLEKEFMEISPADLEPPPRPPPVADAPAAAVQKSIGTGRSSSSVPPSRMPSVPKFASRAYLDQSIDYNKKIEAASDISFLRFFNFQTAGPHLRSQEYKLVSNVNPKKRANIENVIEGLGLLRRTVYNERIAKFYTKLSTNINVISELKAVYSIASAECIALHNEYCEKSNSQIKCEIPPMPQSSEEGKPSICSLAEAPGQNSLNEEELEQRRLNETLEDYRQTFETTKASKVAFVRGEVVNADSKHYGKRGEEVVHHHHHQSKSSSFKPIDISEKARKAQEIANRLAVQNPLAASKDHRAFSPPKSSVPVSRPPRPGKVQTKPKLSNLEQFKEELKAWVYRFFRSFSNMTN</sequence>
<keyword evidence="5" id="KW-0539">Nucleus</keyword>
<keyword evidence="9" id="KW-1185">Reference proteome</keyword>
<evidence type="ECO:0000259" key="8">
    <source>
        <dbReference type="Pfam" id="PF16282"/>
    </source>
</evidence>
<evidence type="ECO:0000313" key="9">
    <source>
        <dbReference type="Proteomes" id="UP000887577"/>
    </source>
</evidence>
<keyword evidence="2" id="KW-0156">Chromatin regulator</keyword>
<reference evidence="10" key="1">
    <citation type="submission" date="2022-11" db="UniProtKB">
        <authorList>
            <consortium name="WormBaseParasite"/>
        </authorList>
    </citation>
    <scope>IDENTIFICATION</scope>
</reference>
<dbReference type="InterPro" id="IPR009057">
    <property type="entry name" value="Homeodomain-like_sf"/>
</dbReference>
<dbReference type="PANTHER" id="PTHR12855:SF10">
    <property type="entry name" value="DNA METHYLTRANSFERASE 1-ASSOCIATED PROTEIN 1"/>
    <property type="match status" value="1"/>
</dbReference>
<dbReference type="GO" id="GO:0006338">
    <property type="term" value="P:chromatin remodeling"/>
    <property type="evidence" value="ECO:0007669"/>
    <property type="project" value="InterPro"/>
</dbReference>
<dbReference type="GO" id="GO:0003714">
    <property type="term" value="F:transcription corepressor activity"/>
    <property type="evidence" value="ECO:0007669"/>
    <property type="project" value="TreeGrafter"/>
</dbReference>
<dbReference type="InterPro" id="IPR032563">
    <property type="entry name" value="DAMP1_SANT-like"/>
</dbReference>
<keyword evidence="3" id="KW-0805">Transcription regulation</keyword>
<dbReference type="InterPro" id="IPR027109">
    <property type="entry name" value="Swc4/Dmap1"/>
</dbReference>
<dbReference type="Pfam" id="PF05499">
    <property type="entry name" value="DMAP1"/>
    <property type="match status" value="1"/>
</dbReference>
<comment type="subcellular location">
    <subcellularLocation>
        <location evidence="1">Nucleus</location>
    </subcellularLocation>
</comment>
<dbReference type="WBParaSite" id="PSU_v2.g15298.t1">
    <property type="protein sequence ID" value="PSU_v2.g15298.t1"/>
    <property type="gene ID" value="PSU_v2.g15298"/>
</dbReference>
<dbReference type="Gene3D" id="1.10.10.60">
    <property type="entry name" value="Homeodomain-like"/>
    <property type="match status" value="1"/>
</dbReference>
<dbReference type="PANTHER" id="PTHR12855">
    <property type="entry name" value="DNA METHYLTRANSFERASE 1-ASSOCIATED PROTEIN 1 FAMILY MEMBER"/>
    <property type="match status" value="1"/>
</dbReference>
<feature type="compositionally biased region" description="Low complexity" evidence="6">
    <location>
        <begin position="342"/>
        <end position="353"/>
    </location>
</feature>
<dbReference type="AlphaFoldDB" id="A0A914Y768"/>
<evidence type="ECO:0000256" key="1">
    <source>
        <dbReference type="ARBA" id="ARBA00004123"/>
    </source>
</evidence>
<dbReference type="InterPro" id="IPR008468">
    <property type="entry name" value="DMAP1"/>
</dbReference>
<evidence type="ECO:0000313" key="10">
    <source>
        <dbReference type="WBParaSite" id="PSU_v2.g15298.t1"/>
    </source>
</evidence>
<evidence type="ECO:0000256" key="3">
    <source>
        <dbReference type="ARBA" id="ARBA00023015"/>
    </source>
</evidence>
<dbReference type="Pfam" id="PF16282">
    <property type="entry name" value="SANT_DAMP1_like"/>
    <property type="match status" value="1"/>
</dbReference>
<evidence type="ECO:0000256" key="5">
    <source>
        <dbReference type="ARBA" id="ARBA00023242"/>
    </source>
</evidence>
<feature type="region of interest" description="Disordered" evidence="6">
    <location>
        <begin position="593"/>
        <end position="628"/>
    </location>
</feature>
<dbReference type="SUPFAM" id="SSF46689">
    <property type="entry name" value="Homeodomain-like"/>
    <property type="match status" value="1"/>
</dbReference>
<dbReference type="GO" id="GO:0035267">
    <property type="term" value="C:NuA4 histone acetyltransferase complex"/>
    <property type="evidence" value="ECO:0007669"/>
    <property type="project" value="InterPro"/>
</dbReference>
<proteinExistence type="predicted"/>
<feature type="region of interest" description="Disordered" evidence="6">
    <location>
        <begin position="314"/>
        <end position="353"/>
    </location>
</feature>
<name>A0A914Y768_9BILA</name>